<evidence type="ECO:0000313" key="4">
    <source>
        <dbReference type="Proteomes" id="UP000562395"/>
    </source>
</evidence>
<evidence type="ECO:0000256" key="1">
    <source>
        <dbReference type="ARBA" id="ARBA00038306"/>
    </source>
</evidence>
<sequence length="282" mass="30038">MSIRNRFAWPLAASAALIAVPALAQDAEWDRDNHFNGAYIQGAGGIALNGENGSRISFDTNRDGNYGENVTTTTGANAFGPGFCNGGANGRDRAAGCRNDKAGVDYAVRVGFDKRAGNIVFGGLLEASDNEMKERSSAFSTTPAAYRIDREMRYAISARARVGYTPGGGALFYATGGASYAKINHDFSTTNTANSFTENNDGKMVWGYQAGGGTEIMVTNNISLGLEYLYSRYRDNKYTVSVGAGTAPATNPFLLNGGGTNLRLADKYLDTHSLRASVGFRF</sequence>
<dbReference type="RefSeq" id="WP_183613110.1">
    <property type="nucleotide sequence ID" value="NZ_JACICY010000004.1"/>
</dbReference>
<dbReference type="AlphaFoldDB" id="A0A7W5ZX38"/>
<protein>
    <submittedName>
        <fullName evidence="3">Outer membrane immunogenic protein</fullName>
    </submittedName>
</protein>
<dbReference type="PANTHER" id="PTHR34001">
    <property type="entry name" value="BLL7405 PROTEIN"/>
    <property type="match status" value="1"/>
</dbReference>
<reference evidence="3 4" key="1">
    <citation type="submission" date="2020-08" db="EMBL/GenBank/DDBJ databases">
        <title>Genomic Encyclopedia of Type Strains, Phase IV (KMG-IV): sequencing the most valuable type-strain genomes for metagenomic binning, comparative biology and taxonomic classification.</title>
        <authorList>
            <person name="Goeker M."/>
        </authorList>
    </citation>
    <scope>NUCLEOTIDE SEQUENCE [LARGE SCALE GENOMIC DNA]</scope>
    <source>
        <strain evidence="3 4">DSM 14552</strain>
    </source>
</reference>
<dbReference type="PANTHER" id="PTHR34001:SF3">
    <property type="entry name" value="BLL7405 PROTEIN"/>
    <property type="match status" value="1"/>
</dbReference>
<dbReference type="SUPFAM" id="SSF56925">
    <property type="entry name" value="OMPA-like"/>
    <property type="match status" value="1"/>
</dbReference>
<proteinExistence type="inferred from homology"/>
<dbReference type="InterPro" id="IPR051692">
    <property type="entry name" value="OMP-like"/>
</dbReference>
<name>A0A7W5ZX38_9SPHN</name>
<organism evidence="3 4">
    <name type="scientific">Novosphingobium hassiacum</name>
    <dbReference type="NCBI Taxonomy" id="173676"/>
    <lineage>
        <taxon>Bacteria</taxon>
        <taxon>Pseudomonadati</taxon>
        <taxon>Pseudomonadota</taxon>
        <taxon>Alphaproteobacteria</taxon>
        <taxon>Sphingomonadales</taxon>
        <taxon>Sphingomonadaceae</taxon>
        <taxon>Novosphingobium</taxon>
    </lineage>
</organism>
<dbReference type="Gene3D" id="2.40.160.20">
    <property type="match status" value="1"/>
</dbReference>
<dbReference type="Proteomes" id="UP000562395">
    <property type="component" value="Unassembled WGS sequence"/>
</dbReference>
<evidence type="ECO:0000313" key="3">
    <source>
        <dbReference type="EMBL" id="MBB3860859.1"/>
    </source>
</evidence>
<comment type="similarity">
    <text evidence="1">Belongs to the Omp25/RopB family.</text>
</comment>
<comment type="caution">
    <text evidence="3">The sequence shown here is derived from an EMBL/GenBank/DDBJ whole genome shotgun (WGS) entry which is preliminary data.</text>
</comment>
<evidence type="ECO:0000256" key="2">
    <source>
        <dbReference type="SAM" id="SignalP"/>
    </source>
</evidence>
<gene>
    <name evidence="3" type="ORF">GGQ88_002128</name>
</gene>
<dbReference type="EMBL" id="JACICY010000004">
    <property type="protein sequence ID" value="MBB3860859.1"/>
    <property type="molecule type" value="Genomic_DNA"/>
</dbReference>
<keyword evidence="4" id="KW-1185">Reference proteome</keyword>
<keyword evidence="2" id="KW-0732">Signal</keyword>
<accession>A0A7W5ZX38</accession>
<feature type="chain" id="PRO_5030577042" evidence="2">
    <location>
        <begin position="25"/>
        <end position="282"/>
    </location>
</feature>
<dbReference type="InterPro" id="IPR011250">
    <property type="entry name" value="OMP/PagP_B-barrel"/>
</dbReference>
<feature type="signal peptide" evidence="2">
    <location>
        <begin position="1"/>
        <end position="24"/>
    </location>
</feature>